<feature type="chain" id="PRO_5037996502" evidence="1">
    <location>
        <begin position="21"/>
        <end position="264"/>
    </location>
</feature>
<feature type="signal peptide" evidence="1">
    <location>
        <begin position="1"/>
        <end position="20"/>
    </location>
</feature>
<reference evidence="2" key="1">
    <citation type="submission" date="2021-04" db="EMBL/GenBank/DDBJ databases">
        <title>Pseudaminobacter soli sp. nov., isolated from paddy soil contaminated by heavy metals.</title>
        <authorList>
            <person name="Zhang K."/>
        </authorList>
    </citation>
    <scope>NUCLEOTIDE SEQUENCE</scope>
    <source>
        <strain evidence="2">19-2017</strain>
    </source>
</reference>
<dbReference type="NCBIfam" id="NF002917">
    <property type="entry name" value="PRK03537.1-3"/>
    <property type="match status" value="1"/>
</dbReference>
<dbReference type="AlphaFoldDB" id="A0A942IAW5"/>
<dbReference type="GO" id="GO:0030973">
    <property type="term" value="F:molybdate ion binding"/>
    <property type="evidence" value="ECO:0007669"/>
    <property type="project" value="TreeGrafter"/>
</dbReference>
<dbReference type="Proteomes" id="UP000680348">
    <property type="component" value="Unassembled WGS sequence"/>
</dbReference>
<evidence type="ECO:0000256" key="1">
    <source>
        <dbReference type="SAM" id="SignalP"/>
    </source>
</evidence>
<proteinExistence type="predicted"/>
<dbReference type="SUPFAM" id="SSF53850">
    <property type="entry name" value="Periplasmic binding protein-like II"/>
    <property type="match status" value="1"/>
</dbReference>
<evidence type="ECO:0000313" key="2">
    <source>
        <dbReference type="EMBL" id="MBS3651710.1"/>
    </source>
</evidence>
<sequence>MRAAAILALASLLITGSAQAAEPIKLLAAGSLKAAMTDIGKAFSDTSGVPVEAGFGASGLLRERIIGGEEADVFASANLEHPQAIADKRGLEVRPFARNTLCALVQPDIPVSGDNLLERMLDPTVKVGTSTPKADPSGDYAWELFDKAEAIQAGAAETLKAKALQLTGGPDSPKPATDRSDYGWVMEEKQADIFLTYCTNAVIAAAEMPGLRVVGIPDELAVGADYGLVVLSERAEGKAFADFILSDKGQAILESYGFGPPRNP</sequence>
<protein>
    <submittedName>
        <fullName evidence="2">Molybdate ABC transporter substrate-binding protein</fullName>
    </submittedName>
</protein>
<dbReference type="GO" id="GO:0015689">
    <property type="term" value="P:molybdate ion transport"/>
    <property type="evidence" value="ECO:0007669"/>
    <property type="project" value="TreeGrafter"/>
</dbReference>
<keyword evidence="1" id="KW-0732">Signal</keyword>
<accession>A0A942IAW5</accession>
<keyword evidence="3" id="KW-1185">Reference proteome</keyword>
<dbReference type="Gene3D" id="3.40.190.10">
    <property type="entry name" value="Periplasmic binding protein-like II"/>
    <property type="match status" value="2"/>
</dbReference>
<dbReference type="InterPro" id="IPR050682">
    <property type="entry name" value="ModA/WtpA"/>
</dbReference>
<dbReference type="RefSeq" id="WP_188257258.1">
    <property type="nucleotide sequence ID" value="NZ_JABVCF010000015.1"/>
</dbReference>
<evidence type="ECO:0000313" key="3">
    <source>
        <dbReference type="Proteomes" id="UP000680348"/>
    </source>
</evidence>
<name>A0A942IAW5_9HYPH</name>
<dbReference type="PANTHER" id="PTHR30632">
    <property type="entry name" value="MOLYBDATE-BINDING PERIPLASMIC PROTEIN"/>
    <property type="match status" value="1"/>
</dbReference>
<dbReference type="Pfam" id="PF13531">
    <property type="entry name" value="SBP_bac_11"/>
    <property type="match status" value="1"/>
</dbReference>
<organism evidence="2 3">
    <name type="scientific">Pseudaminobacter soli</name>
    <name type="common">ex Zhang et al. 2022</name>
    <dbReference type="NCBI Taxonomy" id="2831468"/>
    <lineage>
        <taxon>Bacteria</taxon>
        <taxon>Pseudomonadati</taxon>
        <taxon>Pseudomonadota</taxon>
        <taxon>Alphaproteobacteria</taxon>
        <taxon>Hyphomicrobiales</taxon>
        <taxon>Phyllobacteriaceae</taxon>
        <taxon>Pseudaminobacter</taxon>
    </lineage>
</organism>
<dbReference type="EMBL" id="JAGWCR010000015">
    <property type="protein sequence ID" value="MBS3651710.1"/>
    <property type="molecule type" value="Genomic_DNA"/>
</dbReference>
<dbReference type="PANTHER" id="PTHR30632:SF0">
    <property type="entry name" value="SULFATE-BINDING PROTEIN"/>
    <property type="match status" value="1"/>
</dbReference>
<comment type="caution">
    <text evidence="2">The sequence shown here is derived from an EMBL/GenBank/DDBJ whole genome shotgun (WGS) entry which is preliminary data.</text>
</comment>
<gene>
    <name evidence="2" type="ORF">KEU06_24120</name>
</gene>